<sequence>MALVGAWACDPDQRQICQPIRLAEGGWNPGDGRPTGNLLSPTEVGYIPHPFELVRLPFRVNPMSGYMA</sequence>
<dbReference type="EMBL" id="CP000353">
    <property type="protein sequence ID" value="ADC45208.1"/>
    <property type="molecule type" value="Genomic_DNA"/>
</dbReference>
<name>D3DY38_CUPMC</name>
<evidence type="ECO:0000313" key="1">
    <source>
        <dbReference type="EMBL" id="ADC45208.1"/>
    </source>
</evidence>
<organism evidence="1 2">
    <name type="scientific">Cupriavidus metallidurans (strain ATCC 43123 / DSM 2839 / NBRC 102507 / CH34)</name>
    <name type="common">Ralstonia metallidurans</name>
    <dbReference type="NCBI Taxonomy" id="266264"/>
    <lineage>
        <taxon>Bacteria</taxon>
        <taxon>Pseudomonadati</taxon>
        <taxon>Pseudomonadota</taxon>
        <taxon>Betaproteobacteria</taxon>
        <taxon>Burkholderiales</taxon>
        <taxon>Burkholderiaceae</taxon>
        <taxon>Cupriavidus</taxon>
    </lineage>
</organism>
<evidence type="ECO:0000313" key="2">
    <source>
        <dbReference type="Proteomes" id="UP000002429"/>
    </source>
</evidence>
<protein>
    <submittedName>
        <fullName evidence="1">Uncharacterized protein</fullName>
    </submittedName>
</protein>
<keyword evidence="1" id="KW-0614">Plasmid</keyword>
<proteinExistence type="predicted"/>
<gene>
    <name evidence="1" type="ordered locus">Rmet_6609</name>
</gene>
<accession>D3DY38</accession>
<dbReference type="Proteomes" id="UP000002429">
    <property type="component" value="Plasmid megaplasmid"/>
</dbReference>
<dbReference type="AlphaFoldDB" id="D3DY38"/>
<reference evidence="2" key="1">
    <citation type="journal article" date="2010" name="PLoS ONE">
        <title>The complete genome sequence of Cupriavidus metallidurans strain CH34, a master survivalist in harsh and anthropogenic environments.</title>
        <authorList>
            <person name="Janssen P.J."/>
            <person name="Van Houdt R."/>
            <person name="Moors H."/>
            <person name="Monsieurs P."/>
            <person name="Morin N."/>
            <person name="Michaux A."/>
            <person name="Benotmane M.A."/>
            <person name="Leys N."/>
            <person name="Vallaeys T."/>
            <person name="Lapidus A."/>
            <person name="Monchy S."/>
            <person name="Medigue C."/>
            <person name="Taghavi S."/>
            <person name="McCorkle S."/>
            <person name="Dunn J."/>
            <person name="van der Lelie D."/>
            <person name="Mergeay M."/>
        </authorList>
    </citation>
    <scope>NUCLEOTIDE SEQUENCE [LARGE SCALE GENOMIC DNA]</scope>
    <source>
        <strain evidence="2">ATCC 43123 / DSM 2839 / NBRC 102507 / CH34</strain>
    </source>
</reference>
<dbReference type="KEGG" id="rme:Rmet_6609"/>
<dbReference type="HOGENOM" id="CLU_2790986_0_0_4"/>
<keyword evidence="2" id="KW-1185">Reference proteome</keyword>
<geneLocation type="plasmid" evidence="1 2">
    <name>megaplasmid</name>
</geneLocation>